<dbReference type="CDD" id="cd11041">
    <property type="entry name" value="CYP503A1-like"/>
    <property type="match status" value="1"/>
</dbReference>
<evidence type="ECO:0000256" key="10">
    <source>
        <dbReference type="ARBA" id="ARBA00023033"/>
    </source>
</evidence>
<evidence type="ECO:0000256" key="2">
    <source>
        <dbReference type="ARBA" id="ARBA00004167"/>
    </source>
</evidence>
<keyword evidence="11 14" id="KW-0472">Membrane</keyword>
<dbReference type="GO" id="GO:0020037">
    <property type="term" value="F:heme binding"/>
    <property type="evidence" value="ECO:0007669"/>
    <property type="project" value="InterPro"/>
</dbReference>
<feature type="binding site" description="axial binding residue" evidence="12">
    <location>
        <position position="459"/>
    </location>
    <ligand>
        <name>heme</name>
        <dbReference type="ChEBI" id="CHEBI:30413"/>
    </ligand>
    <ligandPart>
        <name>Fe</name>
        <dbReference type="ChEBI" id="CHEBI:18248"/>
    </ligandPart>
</feature>
<dbReference type="PROSITE" id="PS00086">
    <property type="entry name" value="CYTOCHROME_P450"/>
    <property type="match status" value="1"/>
</dbReference>
<dbReference type="SUPFAM" id="SSF48264">
    <property type="entry name" value="Cytochrome P450"/>
    <property type="match status" value="1"/>
</dbReference>
<dbReference type="AlphaFoldDB" id="A0A7R7ZTP9"/>
<dbReference type="InterPro" id="IPR036396">
    <property type="entry name" value="Cyt_P450_sf"/>
</dbReference>
<dbReference type="EMBL" id="AP024423">
    <property type="protein sequence ID" value="BCR92702.1"/>
    <property type="molecule type" value="Genomic_DNA"/>
</dbReference>
<evidence type="ECO:0000313" key="16">
    <source>
        <dbReference type="Proteomes" id="UP000637239"/>
    </source>
</evidence>
<accession>A0A7R7ZTP9</accession>
<keyword evidence="9 12" id="KW-0408">Iron</keyword>
<dbReference type="RefSeq" id="XP_043141215.1">
    <property type="nucleotide sequence ID" value="XM_043283991.1"/>
</dbReference>
<evidence type="ECO:0000256" key="9">
    <source>
        <dbReference type="ARBA" id="ARBA00023004"/>
    </source>
</evidence>
<dbReference type="Proteomes" id="UP000637239">
    <property type="component" value="Chromosome 8"/>
</dbReference>
<feature type="transmembrane region" description="Helical" evidence="14">
    <location>
        <begin position="18"/>
        <end position="36"/>
    </location>
</feature>
<evidence type="ECO:0000256" key="3">
    <source>
        <dbReference type="ARBA" id="ARBA00010617"/>
    </source>
</evidence>
<dbReference type="PANTHER" id="PTHR46206:SF2">
    <property type="entry name" value="CYTOCHROME P450 MONOOXYGENASE AUSG-RELATED"/>
    <property type="match status" value="1"/>
</dbReference>
<dbReference type="KEGG" id="ache:ACHE_80602S"/>
<comment type="cofactor">
    <cofactor evidence="1 12">
        <name>heme</name>
        <dbReference type="ChEBI" id="CHEBI:30413"/>
    </cofactor>
</comment>
<keyword evidence="10 13" id="KW-0503">Monooxygenase</keyword>
<evidence type="ECO:0000256" key="8">
    <source>
        <dbReference type="ARBA" id="ARBA00023002"/>
    </source>
</evidence>
<dbReference type="InterPro" id="IPR001128">
    <property type="entry name" value="Cyt_P450"/>
</dbReference>
<dbReference type="GeneID" id="66987051"/>
<reference evidence="15" key="2">
    <citation type="submission" date="2021-02" db="EMBL/GenBank/DDBJ databases">
        <title>Aspergillus chevalieri M1 genome sequence.</title>
        <authorList>
            <person name="Kadooka C."/>
            <person name="Mori K."/>
            <person name="Futagami T."/>
        </authorList>
    </citation>
    <scope>NUCLEOTIDE SEQUENCE</scope>
    <source>
        <strain evidence="15">M1</strain>
    </source>
</reference>
<comment type="subcellular location">
    <subcellularLocation>
        <location evidence="2">Membrane</location>
        <topology evidence="2">Single-pass membrane protein</topology>
    </subcellularLocation>
</comment>
<keyword evidence="16" id="KW-1185">Reference proteome</keyword>
<dbReference type="PANTHER" id="PTHR46206">
    <property type="entry name" value="CYTOCHROME P450"/>
    <property type="match status" value="1"/>
</dbReference>
<evidence type="ECO:0008006" key="17">
    <source>
        <dbReference type="Google" id="ProtNLM"/>
    </source>
</evidence>
<sequence length="527" mass="59962">MFRQPNMAVTIELFENPYVLQGLAAAIFLVYVSHFLRDLSDGFPYKNIPLVGKTRWELSNTKAKERFVNSANELIQQGFSQGKSAFQAMFSHSLMIVLHPRLMNEVKSHPHLSFDEATKRLFFGGQFPGFEVFDGQDKDHIVLNIINKKITQTLGQQTIPLSKETASLLKDTFSESDEWQPFVFAKEIPHMVARLSSLVFMGEEICHNKEWLDVSVNYTIDSFVAARELRLWPAALRHVVHWFLPSARKVRNDMSVARRIVQGEIEKRRLIREGKLPGKGEKTHPTVLDWIEEASAGRPFDETRAQVGLSLAAIHTTSNMLTNVLYDLTAYPEHIQPLRDEIKAVLEEDGGLMKTSLVKMKLLDSVMKETQRMNPAGMTSINRVAIKDVPLSDGTVIPKGAGVVVSGHIMQDDSVYPNAQRYDGYRFYNKRQAPGHEHRHQFVTTTPEHFGFGHGQHACPGRFFATNEMKIFLVHLLLKYDWKFVEQQGRPKNILHGTENICDRNVKFLFKPRQPEVDLALLGEGTA</sequence>
<evidence type="ECO:0000256" key="13">
    <source>
        <dbReference type="RuleBase" id="RU000461"/>
    </source>
</evidence>
<dbReference type="GO" id="GO:0019748">
    <property type="term" value="P:secondary metabolic process"/>
    <property type="evidence" value="ECO:0007669"/>
    <property type="project" value="UniProtKB-ARBA"/>
</dbReference>
<organism evidence="15 16">
    <name type="scientific">Aspergillus chevalieri</name>
    <name type="common">Eurotium chevalieri</name>
    <dbReference type="NCBI Taxonomy" id="182096"/>
    <lineage>
        <taxon>Eukaryota</taxon>
        <taxon>Fungi</taxon>
        <taxon>Dikarya</taxon>
        <taxon>Ascomycota</taxon>
        <taxon>Pezizomycotina</taxon>
        <taxon>Eurotiomycetes</taxon>
        <taxon>Eurotiomycetidae</taxon>
        <taxon>Eurotiales</taxon>
        <taxon>Aspergillaceae</taxon>
        <taxon>Aspergillus</taxon>
        <taxon>Aspergillus subgen. Aspergillus</taxon>
    </lineage>
</organism>
<dbReference type="FunFam" id="1.10.630.10:FF:000059">
    <property type="entry name" value="Cytochrome P450 monooxygenase"/>
    <property type="match status" value="1"/>
</dbReference>
<evidence type="ECO:0000256" key="1">
    <source>
        <dbReference type="ARBA" id="ARBA00001971"/>
    </source>
</evidence>
<evidence type="ECO:0000256" key="14">
    <source>
        <dbReference type="SAM" id="Phobius"/>
    </source>
</evidence>
<gene>
    <name evidence="15" type="ORF">ACHE_80602S</name>
</gene>
<name>A0A7R7ZTP9_ASPCH</name>
<evidence type="ECO:0000256" key="5">
    <source>
        <dbReference type="ARBA" id="ARBA00022692"/>
    </source>
</evidence>
<protein>
    <recommendedName>
        <fullName evidence="17">Cytochrome P450</fullName>
    </recommendedName>
</protein>
<proteinExistence type="inferred from homology"/>
<dbReference type="InterPro" id="IPR002403">
    <property type="entry name" value="Cyt_P450_E_grp-IV"/>
</dbReference>
<dbReference type="PRINTS" id="PR00465">
    <property type="entry name" value="EP450IV"/>
</dbReference>
<evidence type="ECO:0000256" key="4">
    <source>
        <dbReference type="ARBA" id="ARBA00022617"/>
    </source>
</evidence>
<evidence type="ECO:0000256" key="12">
    <source>
        <dbReference type="PIRSR" id="PIRSR602403-1"/>
    </source>
</evidence>
<dbReference type="GO" id="GO:0016705">
    <property type="term" value="F:oxidoreductase activity, acting on paired donors, with incorporation or reduction of molecular oxygen"/>
    <property type="evidence" value="ECO:0007669"/>
    <property type="project" value="InterPro"/>
</dbReference>
<evidence type="ECO:0000256" key="7">
    <source>
        <dbReference type="ARBA" id="ARBA00022989"/>
    </source>
</evidence>
<keyword evidence="6 12" id="KW-0479">Metal-binding</keyword>
<dbReference type="InterPro" id="IPR017972">
    <property type="entry name" value="Cyt_P450_CS"/>
</dbReference>
<dbReference type="Gene3D" id="1.10.630.10">
    <property type="entry name" value="Cytochrome P450"/>
    <property type="match status" value="1"/>
</dbReference>
<keyword evidence="8 13" id="KW-0560">Oxidoreductase</keyword>
<reference evidence="15" key="1">
    <citation type="submission" date="2021-01" db="EMBL/GenBank/DDBJ databases">
        <authorList>
            <consortium name="Aspergillus chevalieri M1 genome sequencing consortium"/>
            <person name="Kazuki M."/>
            <person name="Futagami T."/>
        </authorList>
    </citation>
    <scope>NUCLEOTIDE SEQUENCE</scope>
    <source>
        <strain evidence="15">M1</strain>
    </source>
</reference>
<keyword evidence="4 12" id="KW-0349">Heme</keyword>
<evidence type="ECO:0000256" key="6">
    <source>
        <dbReference type="ARBA" id="ARBA00022723"/>
    </source>
</evidence>
<evidence type="ECO:0000313" key="15">
    <source>
        <dbReference type="EMBL" id="BCR92702.1"/>
    </source>
</evidence>
<dbReference type="GO" id="GO:0005506">
    <property type="term" value="F:iron ion binding"/>
    <property type="evidence" value="ECO:0007669"/>
    <property type="project" value="InterPro"/>
</dbReference>
<keyword evidence="7 14" id="KW-1133">Transmembrane helix</keyword>
<evidence type="ECO:0000256" key="11">
    <source>
        <dbReference type="ARBA" id="ARBA00023136"/>
    </source>
</evidence>
<dbReference type="Pfam" id="PF00067">
    <property type="entry name" value="p450"/>
    <property type="match status" value="1"/>
</dbReference>
<keyword evidence="5 14" id="KW-0812">Transmembrane</keyword>
<comment type="similarity">
    <text evidence="3 13">Belongs to the cytochrome P450 family.</text>
</comment>
<dbReference type="GO" id="GO:0004497">
    <property type="term" value="F:monooxygenase activity"/>
    <property type="evidence" value="ECO:0007669"/>
    <property type="project" value="UniProtKB-KW"/>
</dbReference>
<dbReference type="GO" id="GO:0016020">
    <property type="term" value="C:membrane"/>
    <property type="evidence" value="ECO:0007669"/>
    <property type="project" value="UniProtKB-SubCell"/>
</dbReference>